<keyword evidence="3 5" id="KW-0238">DNA-binding</keyword>
<dbReference type="Gene3D" id="1.10.10.10">
    <property type="entry name" value="Winged helix-like DNA-binding domain superfamily/Winged helix DNA-binding domain"/>
    <property type="match status" value="1"/>
</dbReference>
<evidence type="ECO:0000256" key="3">
    <source>
        <dbReference type="ARBA" id="ARBA00023125"/>
    </source>
</evidence>
<dbReference type="Proteomes" id="UP001461341">
    <property type="component" value="Chromosome"/>
</dbReference>
<dbReference type="Gene3D" id="3.40.50.2300">
    <property type="match status" value="1"/>
</dbReference>
<dbReference type="PROSITE" id="PS50110">
    <property type="entry name" value="RESPONSE_REGULATORY"/>
    <property type="match status" value="1"/>
</dbReference>
<keyword evidence="2" id="KW-0902">Two-component regulatory system</keyword>
<dbReference type="SUPFAM" id="SSF46894">
    <property type="entry name" value="C-terminal effector domain of the bipartite response regulators"/>
    <property type="match status" value="1"/>
</dbReference>
<keyword evidence="1 4" id="KW-0597">Phosphoprotein</keyword>
<protein>
    <submittedName>
        <fullName evidence="8">Response regulator transcription factor</fullName>
    </submittedName>
</protein>
<feature type="domain" description="OmpR/PhoB-type" evidence="7">
    <location>
        <begin position="130"/>
        <end position="226"/>
    </location>
</feature>
<dbReference type="RefSeq" id="WP_369017372.1">
    <property type="nucleotide sequence ID" value="NZ_CP121689.1"/>
</dbReference>
<evidence type="ECO:0000259" key="6">
    <source>
        <dbReference type="PROSITE" id="PS50110"/>
    </source>
</evidence>
<keyword evidence="9" id="KW-1185">Reference proteome</keyword>
<gene>
    <name evidence="8" type="ORF">QBE54_06375</name>
</gene>
<dbReference type="InterPro" id="IPR011006">
    <property type="entry name" value="CheY-like_superfamily"/>
</dbReference>
<dbReference type="Pfam" id="PF00072">
    <property type="entry name" value="Response_reg"/>
    <property type="match status" value="1"/>
</dbReference>
<dbReference type="EMBL" id="CP121689">
    <property type="protein sequence ID" value="WZL75226.1"/>
    <property type="molecule type" value="Genomic_DNA"/>
</dbReference>
<evidence type="ECO:0000256" key="1">
    <source>
        <dbReference type="ARBA" id="ARBA00022553"/>
    </source>
</evidence>
<evidence type="ECO:0000313" key="8">
    <source>
        <dbReference type="EMBL" id="WZL75226.1"/>
    </source>
</evidence>
<reference evidence="8 9" key="1">
    <citation type="submission" date="2023-03" db="EMBL/GenBank/DDBJ databases">
        <title>Novel Species.</title>
        <authorList>
            <person name="Ma S."/>
        </authorList>
    </citation>
    <scope>NUCLEOTIDE SEQUENCE [LARGE SCALE GENOMIC DNA]</scope>
    <source>
        <strain evidence="8 9">B11</strain>
    </source>
</reference>
<evidence type="ECO:0000256" key="4">
    <source>
        <dbReference type="PROSITE-ProRule" id="PRU00169"/>
    </source>
</evidence>
<accession>A0ABZ2Y891</accession>
<dbReference type="CDD" id="cd00383">
    <property type="entry name" value="trans_reg_C"/>
    <property type="match status" value="1"/>
</dbReference>
<dbReference type="InterPro" id="IPR036388">
    <property type="entry name" value="WH-like_DNA-bd_sf"/>
</dbReference>
<dbReference type="SUPFAM" id="SSF52172">
    <property type="entry name" value="CheY-like"/>
    <property type="match status" value="1"/>
</dbReference>
<sequence length="227" mass="26398">MKVFVIEDETEIADIIAHFLRKENIETLTFESAESFLEKVQELPVPQLFILDLMLPGMDGVEFLKYLKREPRYKDVPVIILSAKDDTLDIVLGLELGAEDYITKPFNLRELLARIKVVTRRISKEKTSSANLLSAGKLVLNRDTFSLQVEEKEIPLSLREYKIMELFMKNPKQVISRNQFLDRVWGEEEFVTDRIVDVYIANLRKKLGRYGQQIETVRGVGYRFVPK</sequence>
<dbReference type="InterPro" id="IPR001867">
    <property type="entry name" value="OmpR/PhoB-type_DNA-bd"/>
</dbReference>
<feature type="modified residue" description="4-aspartylphosphate" evidence="4">
    <location>
        <position position="52"/>
    </location>
</feature>
<dbReference type="Pfam" id="PF00486">
    <property type="entry name" value="Trans_reg_C"/>
    <property type="match status" value="1"/>
</dbReference>
<name>A0ABZ2Y891_9BACT</name>
<organism evidence="8 9">
    <name type="scientific">Thermatribacter velox</name>
    <dbReference type="NCBI Taxonomy" id="3039681"/>
    <lineage>
        <taxon>Bacteria</taxon>
        <taxon>Pseudomonadati</taxon>
        <taxon>Atribacterota</taxon>
        <taxon>Atribacteria</taxon>
        <taxon>Atribacterales</taxon>
        <taxon>Thermatribacteraceae</taxon>
        <taxon>Thermatribacter</taxon>
    </lineage>
</organism>
<feature type="domain" description="Response regulatory" evidence="6">
    <location>
        <begin position="2"/>
        <end position="119"/>
    </location>
</feature>
<dbReference type="InterPro" id="IPR039420">
    <property type="entry name" value="WalR-like"/>
</dbReference>
<dbReference type="PANTHER" id="PTHR48111">
    <property type="entry name" value="REGULATOR OF RPOS"/>
    <property type="match status" value="1"/>
</dbReference>
<dbReference type="SMART" id="SM00862">
    <property type="entry name" value="Trans_reg_C"/>
    <property type="match status" value="1"/>
</dbReference>
<dbReference type="SMART" id="SM00448">
    <property type="entry name" value="REC"/>
    <property type="match status" value="1"/>
</dbReference>
<evidence type="ECO:0000256" key="5">
    <source>
        <dbReference type="PROSITE-ProRule" id="PRU01091"/>
    </source>
</evidence>
<evidence type="ECO:0000256" key="2">
    <source>
        <dbReference type="ARBA" id="ARBA00023012"/>
    </source>
</evidence>
<evidence type="ECO:0000259" key="7">
    <source>
        <dbReference type="PROSITE" id="PS51755"/>
    </source>
</evidence>
<proteinExistence type="predicted"/>
<evidence type="ECO:0000313" key="9">
    <source>
        <dbReference type="Proteomes" id="UP001461341"/>
    </source>
</evidence>
<dbReference type="Gene3D" id="6.10.250.690">
    <property type="match status" value="1"/>
</dbReference>
<dbReference type="InterPro" id="IPR016032">
    <property type="entry name" value="Sig_transdc_resp-reg_C-effctor"/>
</dbReference>
<dbReference type="PANTHER" id="PTHR48111:SF40">
    <property type="entry name" value="PHOSPHATE REGULON TRANSCRIPTIONAL REGULATORY PROTEIN PHOB"/>
    <property type="match status" value="1"/>
</dbReference>
<feature type="DNA-binding region" description="OmpR/PhoB-type" evidence="5">
    <location>
        <begin position="130"/>
        <end position="226"/>
    </location>
</feature>
<dbReference type="InterPro" id="IPR001789">
    <property type="entry name" value="Sig_transdc_resp-reg_receiver"/>
</dbReference>
<dbReference type="PROSITE" id="PS51755">
    <property type="entry name" value="OMPR_PHOB"/>
    <property type="match status" value="1"/>
</dbReference>